<dbReference type="Proteomes" id="UP001153620">
    <property type="component" value="Chromosome 3"/>
</dbReference>
<feature type="coiled-coil region" evidence="1">
    <location>
        <begin position="542"/>
        <end position="611"/>
    </location>
</feature>
<accession>A0A9N9WUT0</accession>
<feature type="coiled-coil region" evidence="1">
    <location>
        <begin position="425"/>
        <end position="457"/>
    </location>
</feature>
<feature type="coiled-coil region" evidence="1">
    <location>
        <begin position="640"/>
        <end position="667"/>
    </location>
</feature>
<evidence type="ECO:0000313" key="3">
    <source>
        <dbReference type="Proteomes" id="UP001153620"/>
    </source>
</evidence>
<dbReference type="EMBL" id="OU895879">
    <property type="protein sequence ID" value="CAG9806856.1"/>
    <property type="molecule type" value="Genomic_DNA"/>
</dbReference>
<evidence type="ECO:0000256" key="1">
    <source>
        <dbReference type="SAM" id="Coils"/>
    </source>
</evidence>
<feature type="coiled-coil region" evidence="1">
    <location>
        <begin position="127"/>
        <end position="188"/>
    </location>
</feature>
<protein>
    <submittedName>
        <fullName evidence="2">Uncharacterized protein</fullName>
    </submittedName>
</protein>
<evidence type="ECO:0000313" key="2">
    <source>
        <dbReference type="EMBL" id="CAG9806856.1"/>
    </source>
</evidence>
<sequence length="789" mass="92115">MAFSTIYPYRKGFKSQFKKGSSTIKRYESADTRIWSNDVLLRSIGLRDKLTCNEINQFTCDENSSFEIGRLVTEIKQKDEELDKIHSMYKVMSKKLKDMEQANKSSKVFELQDDQDTIEVVEDYETVKKRTEKYEEIIKERDELKLELSKMANVEDLLKKMKIRADEADQMEKEIKQLKNDLQRCGHGGSGDRLKIEPNRVNSETQCSQCQKFIVELRESRSMLELKERKCIEFEAERNFYMQRAEMIRCMEAELILYKTKYEECECKLLSLKEVVIKAEINEMKLRASQSKLKTMEYQLLESEQQNECLIGKIEQLDMDLKERDVYINSLNHRLSKSFRPSSKKAIKCVPGKVQSIVEKISKESSNVSTCKCNMKNCHCLNVTKSLCTSSNESSINTASENLILNESYSSSDCLKNESTSMSETERLKEEISCEEIRLLREQNKELDKEIKRLKEQLCCVSQLLEAIESQRSSNCGLESEMNELKSRHSQELEEINSSYRSSICQKMTEIQSIEDELKAQIEQKCELEKRLSESVEELNGMEKYKNQCKELRESIASLEISHEKRLKEVEAAKHECAKIHDENSKLTKSIKELNATVNELKEMNSKKENEKISSAAQRNMIKNSVIEIKRYNKERAFMIQSYEKKIRMLEAENESLKCLRDKYLNEKSNKNQVTFNSEDILIEKLYTFGMSSLDCDELTELHDRIRVAMMKISRKDTYPDIGASYSKMIEQLCQKYNIGSSKQLLIDSLPVRDKKDIDLCSTITYPKSRRLRSRNLQKRRSKSTEITK</sequence>
<keyword evidence="1" id="KW-0175">Coiled coil</keyword>
<keyword evidence="3" id="KW-1185">Reference proteome</keyword>
<dbReference type="AlphaFoldDB" id="A0A9N9WUT0"/>
<name>A0A9N9WUT0_9DIPT</name>
<reference evidence="2" key="1">
    <citation type="submission" date="2022-01" db="EMBL/GenBank/DDBJ databases">
        <authorList>
            <person name="King R."/>
        </authorList>
    </citation>
    <scope>NUCLEOTIDE SEQUENCE</scope>
</reference>
<dbReference type="OrthoDB" id="10561822at2759"/>
<reference evidence="2" key="2">
    <citation type="submission" date="2022-10" db="EMBL/GenBank/DDBJ databases">
        <authorList>
            <consortium name="ENA_rothamsted_submissions"/>
            <consortium name="culmorum"/>
            <person name="King R."/>
        </authorList>
    </citation>
    <scope>NUCLEOTIDE SEQUENCE</scope>
</reference>
<gene>
    <name evidence="2" type="ORF">CHIRRI_LOCUS9710</name>
</gene>
<proteinExistence type="predicted"/>
<organism evidence="2 3">
    <name type="scientific">Chironomus riparius</name>
    <dbReference type="NCBI Taxonomy" id="315576"/>
    <lineage>
        <taxon>Eukaryota</taxon>
        <taxon>Metazoa</taxon>
        <taxon>Ecdysozoa</taxon>
        <taxon>Arthropoda</taxon>
        <taxon>Hexapoda</taxon>
        <taxon>Insecta</taxon>
        <taxon>Pterygota</taxon>
        <taxon>Neoptera</taxon>
        <taxon>Endopterygota</taxon>
        <taxon>Diptera</taxon>
        <taxon>Nematocera</taxon>
        <taxon>Chironomoidea</taxon>
        <taxon>Chironomidae</taxon>
        <taxon>Chironominae</taxon>
        <taxon>Chironomus</taxon>
    </lineage>
</organism>